<gene>
    <name evidence="1" type="ORF">Hypma_006054</name>
</gene>
<evidence type="ECO:0000313" key="1">
    <source>
        <dbReference type="EMBL" id="RDB26440.1"/>
    </source>
</evidence>
<dbReference type="AlphaFoldDB" id="A0A369JYX8"/>
<sequence>MRANAVAFASPMIKVYDILPPPIDELDEVLAFIYTGYESFNLLKTRSLSDQFVWTNVIDPVKWASAAHG</sequence>
<dbReference type="OrthoDB" id="3221862at2759"/>
<dbReference type="EMBL" id="LUEZ02000033">
    <property type="protein sequence ID" value="RDB26440.1"/>
    <property type="molecule type" value="Genomic_DNA"/>
</dbReference>
<comment type="caution">
    <text evidence="1">The sequence shown here is derived from an EMBL/GenBank/DDBJ whole genome shotgun (WGS) entry which is preliminary data.</text>
</comment>
<dbReference type="InParanoid" id="A0A369JYX8"/>
<organism evidence="1 2">
    <name type="scientific">Hypsizygus marmoreus</name>
    <name type="common">White beech mushroom</name>
    <name type="synonym">Agaricus marmoreus</name>
    <dbReference type="NCBI Taxonomy" id="39966"/>
    <lineage>
        <taxon>Eukaryota</taxon>
        <taxon>Fungi</taxon>
        <taxon>Dikarya</taxon>
        <taxon>Basidiomycota</taxon>
        <taxon>Agaricomycotina</taxon>
        <taxon>Agaricomycetes</taxon>
        <taxon>Agaricomycetidae</taxon>
        <taxon>Agaricales</taxon>
        <taxon>Tricholomatineae</taxon>
        <taxon>Lyophyllaceae</taxon>
        <taxon>Hypsizygus</taxon>
    </lineage>
</organism>
<feature type="non-terminal residue" evidence="1">
    <location>
        <position position="69"/>
    </location>
</feature>
<evidence type="ECO:0000313" key="2">
    <source>
        <dbReference type="Proteomes" id="UP000076154"/>
    </source>
</evidence>
<protein>
    <submittedName>
        <fullName evidence="1">Uncharacterized protein</fullName>
    </submittedName>
</protein>
<accession>A0A369JYX8</accession>
<keyword evidence="2" id="KW-1185">Reference proteome</keyword>
<reference evidence="1" key="1">
    <citation type="submission" date="2018-04" db="EMBL/GenBank/DDBJ databases">
        <title>Whole genome sequencing of Hypsizygus marmoreus.</title>
        <authorList>
            <person name="Choi I.-G."/>
            <person name="Min B."/>
            <person name="Kim J.-G."/>
            <person name="Kim S."/>
            <person name="Oh Y.-L."/>
            <person name="Kong W.-S."/>
            <person name="Park H."/>
            <person name="Jeong J."/>
            <person name="Song E.-S."/>
        </authorList>
    </citation>
    <scope>NUCLEOTIDE SEQUENCE [LARGE SCALE GENOMIC DNA]</scope>
    <source>
        <strain evidence="1">51987-8</strain>
    </source>
</reference>
<name>A0A369JYX8_HYPMA</name>
<proteinExistence type="predicted"/>
<dbReference type="Proteomes" id="UP000076154">
    <property type="component" value="Unassembled WGS sequence"/>
</dbReference>